<dbReference type="EMBL" id="OU503044">
    <property type="protein sequence ID" value="CAI9767869.1"/>
    <property type="molecule type" value="Genomic_DNA"/>
</dbReference>
<organism evidence="1 2">
    <name type="scientific">Fraxinus pennsylvanica</name>
    <dbReference type="NCBI Taxonomy" id="56036"/>
    <lineage>
        <taxon>Eukaryota</taxon>
        <taxon>Viridiplantae</taxon>
        <taxon>Streptophyta</taxon>
        <taxon>Embryophyta</taxon>
        <taxon>Tracheophyta</taxon>
        <taxon>Spermatophyta</taxon>
        <taxon>Magnoliopsida</taxon>
        <taxon>eudicotyledons</taxon>
        <taxon>Gunneridae</taxon>
        <taxon>Pentapetalae</taxon>
        <taxon>asterids</taxon>
        <taxon>lamiids</taxon>
        <taxon>Lamiales</taxon>
        <taxon>Oleaceae</taxon>
        <taxon>Oleeae</taxon>
        <taxon>Fraxinus</taxon>
    </lineage>
</organism>
<evidence type="ECO:0000313" key="2">
    <source>
        <dbReference type="Proteomes" id="UP000834106"/>
    </source>
</evidence>
<proteinExistence type="predicted"/>
<protein>
    <submittedName>
        <fullName evidence="1">Uncharacterized protein</fullName>
    </submittedName>
</protein>
<evidence type="ECO:0000313" key="1">
    <source>
        <dbReference type="EMBL" id="CAI9767869.1"/>
    </source>
</evidence>
<name>A0AAD1ZEM6_9LAMI</name>
<dbReference type="Proteomes" id="UP000834106">
    <property type="component" value="Chromosome 9"/>
</dbReference>
<gene>
    <name evidence="1" type="ORF">FPE_LOCUS15299</name>
</gene>
<reference evidence="1" key="1">
    <citation type="submission" date="2023-05" db="EMBL/GenBank/DDBJ databases">
        <authorList>
            <person name="Huff M."/>
        </authorList>
    </citation>
    <scope>NUCLEOTIDE SEQUENCE</scope>
</reference>
<keyword evidence="2" id="KW-1185">Reference proteome</keyword>
<sequence>MESLAYSFSIANRNNPKHDGKKNHYAKYQNQKTFEIELLKDSRNNHRISMAEEGSRNEILRLLSQLLLHNSFYHFTQPPVQNFQRSSGGFIHAFEVSPTARSGKD</sequence>
<dbReference type="AlphaFoldDB" id="A0AAD1ZEM6"/>
<accession>A0AAD1ZEM6</accession>